<dbReference type="AlphaFoldDB" id="A0AA36MHZ8"/>
<dbReference type="InterPro" id="IPR022953">
    <property type="entry name" value="ATP_PFK"/>
</dbReference>
<dbReference type="Gene3D" id="3.40.50.450">
    <property type="match status" value="1"/>
</dbReference>
<dbReference type="GO" id="GO:0009749">
    <property type="term" value="P:response to glucose"/>
    <property type="evidence" value="ECO:0007669"/>
    <property type="project" value="TreeGrafter"/>
</dbReference>
<name>A0AA36MHZ8_9DINO</name>
<dbReference type="Pfam" id="PF00365">
    <property type="entry name" value="PFK"/>
    <property type="match status" value="1"/>
</dbReference>
<proteinExistence type="predicted"/>
<dbReference type="GO" id="GO:0003872">
    <property type="term" value="F:6-phosphofructokinase activity"/>
    <property type="evidence" value="ECO:0007669"/>
    <property type="project" value="InterPro"/>
</dbReference>
<keyword evidence="6" id="KW-0418">Kinase</keyword>
<comment type="caution">
    <text evidence="11">The sequence shown here is derived from an EMBL/GenBank/DDBJ whole genome shotgun (WGS) entry which is preliminary data.</text>
</comment>
<evidence type="ECO:0000256" key="2">
    <source>
        <dbReference type="ARBA" id="ARBA00003138"/>
    </source>
</evidence>
<evidence type="ECO:0000313" key="11">
    <source>
        <dbReference type="EMBL" id="CAJ1372271.1"/>
    </source>
</evidence>
<evidence type="ECO:0000259" key="10">
    <source>
        <dbReference type="Pfam" id="PF00365"/>
    </source>
</evidence>
<feature type="domain" description="Phosphofructokinase" evidence="10">
    <location>
        <begin position="87"/>
        <end position="303"/>
    </location>
</feature>
<comment type="cofactor">
    <cofactor evidence="1">
        <name>Mg(2+)</name>
        <dbReference type="ChEBI" id="CHEBI:18420"/>
    </cofactor>
</comment>
<comment type="function">
    <text evidence="2">Catalyzes the phosphorylation of D-fructose 6-phosphate, the first committing step of glycolysis. Uses inorganic phosphate (PPi) as phosphoryl donor instead of ATP like common ATP-dependent phosphofructokinases (ATP-PFKs), which renders the reaction reversible, and can thus function both in glycolysis and gluconeogenesis. Consistently, PPi-PFK can replace the enzymes of both the forward (ATP-PFK) and reverse (fructose-bisphosphatase (FBPase)) reactions.</text>
</comment>
<keyword evidence="8" id="KW-0324">Glycolysis</keyword>
<evidence type="ECO:0000256" key="3">
    <source>
        <dbReference type="ARBA" id="ARBA00022490"/>
    </source>
</evidence>
<evidence type="ECO:0000256" key="4">
    <source>
        <dbReference type="ARBA" id="ARBA00022679"/>
    </source>
</evidence>
<comment type="catalytic activity">
    <reaction evidence="9">
        <text>beta-D-fructose 6-phosphate + diphosphate = beta-D-fructose 1,6-bisphosphate + phosphate + H(+)</text>
        <dbReference type="Rhea" id="RHEA:13613"/>
        <dbReference type="ChEBI" id="CHEBI:15378"/>
        <dbReference type="ChEBI" id="CHEBI:32966"/>
        <dbReference type="ChEBI" id="CHEBI:33019"/>
        <dbReference type="ChEBI" id="CHEBI:43474"/>
        <dbReference type="ChEBI" id="CHEBI:57634"/>
        <dbReference type="EC" id="2.7.1.90"/>
    </reaction>
</comment>
<dbReference type="PANTHER" id="PTHR43650:SF1">
    <property type="entry name" value="PYROPHOSPHATE--FRUCTOSE 6-PHOSPHATE 1-PHOSPHOTRANSFERASE SUBUNIT BETA 2"/>
    <property type="match status" value="1"/>
</dbReference>
<dbReference type="GO" id="GO:0006002">
    <property type="term" value="P:fructose 6-phosphate metabolic process"/>
    <property type="evidence" value="ECO:0007669"/>
    <property type="project" value="InterPro"/>
</dbReference>
<evidence type="ECO:0000256" key="9">
    <source>
        <dbReference type="ARBA" id="ARBA00048072"/>
    </source>
</evidence>
<protein>
    <recommendedName>
        <fullName evidence="10">Phosphofructokinase domain-containing protein</fullName>
    </recommendedName>
</protein>
<dbReference type="PRINTS" id="PR00476">
    <property type="entry name" value="PHFRCTKINASE"/>
</dbReference>
<keyword evidence="7" id="KW-0460">Magnesium</keyword>
<keyword evidence="5" id="KW-0479">Metal-binding</keyword>
<dbReference type="InterPro" id="IPR035966">
    <property type="entry name" value="PKF_sf"/>
</dbReference>
<gene>
    <name evidence="11" type="ORF">EVOR1521_LOCUS2389</name>
</gene>
<dbReference type="GO" id="GO:0005829">
    <property type="term" value="C:cytosol"/>
    <property type="evidence" value="ECO:0007669"/>
    <property type="project" value="TreeGrafter"/>
</dbReference>
<dbReference type="Proteomes" id="UP001178507">
    <property type="component" value="Unassembled WGS sequence"/>
</dbReference>
<dbReference type="PANTHER" id="PTHR43650">
    <property type="entry name" value="PYROPHOSPHATE--FRUCTOSE 6-PHOSPHATE 1-PHOSPHOTRANSFERASE"/>
    <property type="match status" value="1"/>
</dbReference>
<dbReference type="SUPFAM" id="SSF53784">
    <property type="entry name" value="Phosphofructokinase"/>
    <property type="match status" value="1"/>
</dbReference>
<evidence type="ECO:0000256" key="6">
    <source>
        <dbReference type="ARBA" id="ARBA00022777"/>
    </source>
</evidence>
<keyword evidence="4" id="KW-0808">Transferase</keyword>
<dbReference type="InterPro" id="IPR000023">
    <property type="entry name" value="Phosphofructokinase_dom"/>
</dbReference>
<dbReference type="EMBL" id="CAUJNA010000125">
    <property type="protein sequence ID" value="CAJ1372271.1"/>
    <property type="molecule type" value="Genomic_DNA"/>
</dbReference>
<dbReference type="GO" id="GO:0046872">
    <property type="term" value="F:metal ion binding"/>
    <property type="evidence" value="ECO:0007669"/>
    <property type="project" value="UniProtKB-KW"/>
</dbReference>
<evidence type="ECO:0000256" key="1">
    <source>
        <dbReference type="ARBA" id="ARBA00001946"/>
    </source>
</evidence>
<dbReference type="GO" id="GO:0047334">
    <property type="term" value="F:diphosphate-fructose-6-phosphate 1-phosphotransferase activity"/>
    <property type="evidence" value="ECO:0007669"/>
    <property type="project" value="UniProtKB-EC"/>
</dbReference>
<keyword evidence="3" id="KW-0963">Cytoplasm</keyword>
<evidence type="ECO:0000313" key="12">
    <source>
        <dbReference type="Proteomes" id="UP001178507"/>
    </source>
</evidence>
<accession>A0AA36MHZ8</accession>
<organism evidence="11 12">
    <name type="scientific">Effrenium voratum</name>
    <dbReference type="NCBI Taxonomy" id="2562239"/>
    <lineage>
        <taxon>Eukaryota</taxon>
        <taxon>Sar</taxon>
        <taxon>Alveolata</taxon>
        <taxon>Dinophyceae</taxon>
        <taxon>Suessiales</taxon>
        <taxon>Symbiodiniaceae</taxon>
        <taxon>Effrenium</taxon>
    </lineage>
</organism>
<reference evidence="11" key="1">
    <citation type="submission" date="2023-08" db="EMBL/GenBank/DDBJ databases">
        <authorList>
            <person name="Chen Y."/>
            <person name="Shah S."/>
            <person name="Dougan E. K."/>
            <person name="Thang M."/>
            <person name="Chan C."/>
        </authorList>
    </citation>
    <scope>NUCLEOTIDE SEQUENCE</scope>
</reference>
<evidence type="ECO:0000256" key="5">
    <source>
        <dbReference type="ARBA" id="ARBA00022723"/>
    </source>
</evidence>
<evidence type="ECO:0000256" key="8">
    <source>
        <dbReference type="ARBA" id="ARBA00023152"/>
    </source>
</evidence>
<evidence type="ECO:0000256" key="7">
    <source>
        <dbReference type="ARBA" id="ARBA00022842"/>
    </source>
</evidence>
<sequence length="321" mass="34074">MAPKTSPTPYDRARKAYSSLQYERLKADCQEYLPSVLLGGAKAVMKEAVSASPKDAEAIKKLFPSTCDIPLVEFEAGTPPAEKAPVKVGVVLSGGQAPGGHNVIAGIFDGIKAWNKESVMYGFLDGPHGVFAGNFVVITDEIMDGFRNTGGFDMLGSGRHKIETEEQFRDSMTVCNSIGLDGLVVIGGDDSNTNGAVLAEYFKANGCKTKVVGAPKTIDGDLKCPPHIPVSFGFDTACKTYATLVGNVAVDALSAQKYYHLVRLMGRSASNIALEVALLTRPNACLLGEEVAEGKQSLKDITMDLADMIEARSKDGKETTG</sequence>
<keyword evidence="12" id="KW-1185">Reference proteome</keyword>